<dbReference type="InterPro" id="IPR008906">
    <property type="entry name" value="HATC_C_dom"/>
</dbReference>
<sequence length="238" mass="26829">MRPMKGTTTGSDLFTEVNACMDKLGLEWDRLAGVTTDGCPNLTGKNVGLLKRMQDKVSELNAEQKSVFIHCIILQQALCKSVLKPSHVVDIVTTTVKVIRARALNHRQFVSLLEEQESERGDASVDSAPTDVQLELIDLQSDSLLKEHFKSASLLEFYSALKEENFPNMRRHAQKMLVLFGSTYICEQTFSVMKFTKSRYRSSLTDEHLSAVLRICTSDIQPDFDGLVKAQQRLDFSH</sequence>
<dbReference type="Proteomes" id="UP000693946">
    <property type="component" value="Linkage Group LG3"/>
</dbReference>
<comment type="caution">
    <text evidence="2">The sequence shown here is derived from an EMBL/GenBank/DDBJ whole genome shotgun (WGS) entry which is preliminary data.</text>
</comment>
<evidence type="ECO:0000313" key="3">
    <source>
        <dbReference type="Proteomes" id="UP000693946"/>
    </source>
</evidence>
<proteinExistence type="predicted"/>
<dbReference type="PANTHER" id="PTHR45913:SF9">
    <property type="entry name" value="GENERAL TRANSCRIPTION FACTOR II-I REPEAT DOMAIN-CONTAINING PROTEIN 2-LIKE-RELATED"/>
    <property type="match status" value="1"/>
</dbReference>
<dbReference type="PANTHER" id="PTHR45913">
    <property type="entry name" value="EPM2A-INTERACTING PROTEIN 1"/>
    <property type="match status" value="1"/>
</dbReference>
<dbReference type="EMBL" id="JAGKHQ010000015">
    <property type="protein sequence ID" value="KAG7497558.1"/>
    <property type="molecule type" value="Genomic_DNA"/>
</dbReference>
<feature type="domain" description="HAT C-terminal dimerisation" evidence="1">
    <location>
        <begin position="141"/>
        <end position="213"/>
    </location>
</feature>
<gene>
    <name evidence="2" type="ORF">JOB18_039864</name>
</gene>
<accession>A0AAV6QWQ1</accession>
<evidence type="ECO:0000313" key="2">
    <source>
        <dbReference type="EMBL" id="KAG7497558.1"/>
    </source>
</evidence>
<reference evidence="2 3" key="1">
    <citation type="journal article" date="2021" name="Sci. Rep.">
        <title>Chromosome anchoring in Senegalese sole (Solea senegalensis) reveals sex-associated markers and genome rearrangements in flatfish.</title>
        <authorList>
            <person name="Guerrero-Cozar I."/>
            <person name="Gomez-Garrido J."/>
            <person name="Berbel C."/>
            <person name="Martinez-Blanch J.F."/>
            <person name="Alioto T."/>
            <person name="Claros M.G."/>
            <person name="Gagnaire P.A."/>
            <person name="Manchado M."/>
        </authorList>
    </citation>
    <scope>NUCLEOTIDE SEQUENCE [LARGE SCALE GENOMIC DNA]</scope>
    <source>
        <strain evidence="2">Sse05_10M</strain>
    </source>
</reference>
<keyword evidence="3" id="KW-1185">Reference proteome</keyword>
<dbReference type="GO" id="GO:0046983">
    <property type="term" value="F:protein dimerization activity"/>
    <property type="evidence" value="ECO:0007669"/>
    <property type="project" value="InterPro"/>
</dbReference>
<organism evidence="2 3">
    <name type="scientific">Solea senegalensis</name>
    <name type="common">Senegalese sole</name>
    <dbReference type="NCBI Taxonomy" id="28829"/>
    <lineage>
        <taxon>Eukaryota</taxon>
        <taxon>Metazoa</taxon>
        <taxon>Chordata</taxon>
        <taxon>Craniata</taxon>
        <taxon>Vertebrata</taxon>
        <taxon>Euteleostomi</taxon>
        <taxon>Actinopterygii</taxon>
        <taxon>Neopterygii</taxon>
        <taxon>Teleostei</taxon>
        <taxon>Neoteleostei</taxon>
        <taxon>Acanthomorphata</taxon>
        <taxon>Carangaria</taxon>
        <taxon>Pleuronectiformes</taxon>
        <taxon>Pleuronectoidei</taxon>
        <taxon>Soleidae</taxon>
        <taxon>Solea</taxon>
    </lineage>
</organism>
<protein>
    <submittedName>
        <fullName evidence="2">General transcription factor II-I repeat domain-containing protein 2-like</fullName>
    </submittedName>
</protein>
<name>A0AAV6QWQ1_SOLSE</name>
<dbReference type="Pfam" id="PF05699">
    <property type="entry name" value="Dimer_Tnp_hAT"/>
    <property type="match status" value="1"/>
</dbReference>
<evidence type="ECO:0000259" key="1">
    <source>
        <dbReference type="Pfam" id="PF05699"/>
    </source>
</evidence>
<dbReference type="AlphaFoldDB" id="A0AAV6QWQ1"/>